<evidence type="ECO:0000313" key="2">
    <source>
        <dbReference type="Proteomes" id="UP000655225"/>
    </source>
</evidence>
<dbReference type="InterPro" id="IPR012340">
    <property type="entry name" value="NA-bd_OB-fold"/>
</dbReference>
<evidence type="ECO:0000313" key="1">
    <source>
        <dbReference type="EMBL" id="KAF8380722.1"/>
    </source>
</evidence>
<reference evidence="1 2" key="1">
    <citation type="submission" date="2020-04" db="EMBL/GenBank/DDBJ databases">
        <title>Plant Genome Project.</title>
        <authorList>
            <person name="Zhang R.-G."/>
        </authorList>
    </citation>
    <scope>NUCLEOTIDE SEQUENCE [LARGE SCALE GENOMIC DNA]</scope>
    <source>
        <strain evidence="1">YNK0</strain>
        <tissue evidence="1">Leaf</tissue>
    </source>
</reference>
<dbReference type="SUPFAM" id="SSF50249">
    <property type="entry name" value="Nucleic acid-binding proteins"/>
    <property type="match status" value="1"/>
</dbReference>
<dbReference type="AlphaFoldDB" id="A0A835D1T7"/>
<dbReference type="OrthoDB" id="1931061at2759"/>
<keyword evidence="2" id="KW-1185">Reference proteome</keyword>
<proteinExistence type="predicted"/>
<sequence length="166" mass="19698">MPRDCKLILEITDHTRNWIAKIQVNDKSLTHQARYGTKRYQRLTFSDSKGNRVQATIFDSDISLFQHTFSPMKSYYVSDACVNPIDPKYRYVSNNYQWIINNRTRVEDVEENEEDVSEEIYKFVPFNDLNAHMNSDTNRFCCYCLGCLTNENGKIRHNYSSRNYSY</sequence>
<dbReference type="EMBL" id="JABCRI010000021">
    <property type="protein sequence ID" value="KAF8380722.1"/>
    <property type="molecule type" value="Genomic_DNA"/>
</dbReference>
<organism evidence="1 2">
    <name type="scientific">Tetracentron sinense</name>
    <name type="common">Spur-leaf</name>
    <dbReference type="NCBI Taxonomy" id="13715"/>
    <lineage>
        <taxon>Eukaryota</taxon>
        <taxon>Viridiplantae</taxon>
        <taxon>Streptophyta</taxon>
        <taxon>Embryophyta</taxon>
        <taxon>Tracheophyta</taxon>
        <taxon>Spermatophyta</taxon>
        <taxon>Magnoliopsida</taxon>
        <taxon>Trochodendrales</taxon>
        <taxon>Trochodendraceae</taxon>
        <taxon>Tetracentron</taxon>
    </lineage>
</organism>
<accession>A0A835D1T7</accession>
<protein>
    <submittedName>
        <fullName evidence="1">Uncharacterized protein</fullName>
    </submittedName>
</protein>
<comment type="caution">
    <text evidence="1">The sequence shown here is derived from an EMBL/GenBank/DDBJ whole genome shotgun (WGS) entry which is preliminary data.</text>
</comment>
<dbReference type="Proteomes" id="UP000655225">
    <property type="component" value="Unassembled WGS sequence"/>
</dbReference>
<dbReference type="Gene3D" id="2.40.50.140">
    <property type="entry name" value="Nucleic acid-binding proteins"/>
    <property type="match status" value="1"/>
</dbReference>
<name>A0A835D1T7_TETSI</name>
<gene>
    <name evidence="1" type="ORF">HHK36_028212</name>
</gene>
<dbReference type="OMA" id="HSCISSE"/>